<reference evidence="3" key="1">
    <citation type="submission" date="2018-04" db="EMBL/GenBank/DDBJ databases">
        <title>Genomes of the Obligate Erwinia dacicola and Facultative Enterobacter sp. OLF Endosymbionts of the Olive Fruit fly, Bactrocera oleae.</title>
        <authorList>
            <person name="Estes A.M."/>
            <person name="Hearn D.J."/>
            <person name="Agarwal S."/>
            <person name="Pierson E.A."/>
            <person name="Dunning-Hotopp J.C."/>
        </authorList>
    </citation>
    <scope>NUCLEOTIDE SEQUENCE [LARGE SCALE GENOMIC DNA]</scope>
    <source>
        <strain evidence="3">Oroville</strain>
    </source>
</reference>
<dbReference type="InterPro" id="IPR040452">
    <property type="entry name" value="SfsA_C"/>
</dbReference>
<dbReference type="Pfam" id="PF17746">
    <property type="entry name" value="SfsA_N"/>
    <property type="match status" value="1"/>
</dbReference>
<gene>
    <name evidence="3" type="ORF">ACZ87_03295</name>
</gene>
<keyword evidence="4" id="KW-1185">Reference proteome</keyword>
<protein>
    <submittedName>
        <fullName evidence="3">Sugar fermentation stimulation family protein</fullName>
    </submittedName>
</protein>
<proteinExistence type="predicted"/>
<dbReference type="InterPro" id="IPR005224">
    <property type="entry name" value="SfsA"/>
</dbReference>
<dbReference type="Gene3D" id="2.40.50.580">
    <property type="match status" value="1"/>
</dbReference>
<dbReference type="PANTHER" id="PTHR30545">
    <property type="entry name" value="SUGAR FERMENTATION STIMULATION PROTEIN A"/>
    <property type="match status" value="1"/>
</dbReference>
<evidence type="ECO:0000259" key="2">
    <source>
        <dbReference type="Pfam" id="PF17746"/>
    </source>
</evidence>
<evidence type="ECO:0000313" key="3">
    <source>
        <dbReference type="EMBL" id="RAP69909.1"/>
    </source>
</evidence>
<feature type="domain" description="SfsA N-terminal OB" evidence="2">
    <location>
        <begin position="1"/>
        <end position="40"/>
    </location>
</feature>
<dbReference type="PANTHER" id="PTHR30545:SF2">
    <property type="entry name" value="SUGAR FERMENTATION STIMULATION PROTEIN A"/>
    <property type="match status" value="1"/>
</dbReference>
<accession>A0A328THB5</accession>
<name>A0A328THB5_9GAMM</name>
<dbReference type="GO" id="GO:0003677">
    <property type="term" value="F:DNA binding"/>
    <property type="evidence" value="ECO:0007669"/>
    <property type="project" value="InterPro"/>
</dbReference>
<dbReference type="Proteomes" id="UP000244334">
    <property type="component" value="Unassembled WGS sequence"/>
</dbReference>
<dbReference type="Pfam" id="PF03749">
    <property type="entry name" value="SfsA"/>
    <property type="match status" value="1"/>
</dbReference>
<comment type="caution">
    <text evidence="3">The sequence shown here is derived from an EMBL/GenBank/DDBJ whole genome shotgun (WGS) entry which is preliminary data.</text>
</comment>
<dbReference type="AlphaFoldDB" id="A0A328THB5"/>
<evidence type="ECO:0000313" key="4">
    <source>
        <dbReference type="Proteomes" id="UP000244334"/>
    </source>
</evidence>
<organism evidence="3 4">
    <name type="scientific">Candidatus Erwinia dacicola</name>
    <dbReference type="NCBI Taxonomy" id="252393"/>
    <lineage>
        <taxon>Bacteria</taxon>
        <taxon>Pseudomonadati</taxon>
        <taxon>Pseudomonadota</taxon>
        <taxon>Gammaproteobacteria</taxon>
        <taxon>Enterobacterales</taxon>
        <taxon>Erwiniaceae</taxon>
        <taxon>Erwinia</taxon>
    </lineage>
</organism>
<sequence>MTGHATPGDTVWYSTSASLTRKHPHSWELTETQQGDWIYVNTLRANGLVREALKAGQIAELFGYDTLLPEVKYGAENSQIDFLLQASDRRSCYI</sequence>
<dbReference type="EMBL" id="LJAM02000533">
    <property type="protein sequence ID" value="RAP69909.1"/>
    <property type="molecule type" value="Genomic_DNA"/>
</dbReference>
<dbReference type="InterPro" id="IPR041465">
    <property type="entry name" value="SfsA_N"/>
</dbReference>
<evidence type="ECO:0000259" key="1">
    <source>
        <dbReference type="Pfam" id="PF03749"/>
    </source>
</evidence>
<dbReference type="Gene3D" id="3.40.1350.60">
    <property type="match status" value="1"/>
</dbReference>
<feature type="domain" description="Sugar fermentation stimulation protein C-terminal" evidence="1">
    <location>
        <begin position="44"/>
        <end position="94"/>
    </location>
</feature>